<reference evidence="1" key="2">
    <citation type="journal article" date="2022" name="New Phytol.">
        <title>Evolutionary transition to the ectomycorrhizal habit in the genomes of a hyperdiverse lineage of mushroom-forming fungi.</title>
        <authorList>
            <person name="Looney B."/>
            <person name="Miyauchi S."/>
            <person name="Morin E."/>
            <person name="Drula E."/>
            <person name="Courty P.E."/>
            <person name="Kohler A."/>
            <person name="Kuo A."/>
            <person name="LaButti K."/>
            <person name="Pangilinan J."/>
            <person name="Lipzen A."/>
            <person name="Riley R."/>
            <person name="Andreopoulos W."/>
            <person name="He G."/>
            <person name="Johnson J."/>
            <person name="Nolan M."/>
            <person name="Tritt A."/>
            <person name="Barry K.W."/>
            <person name="Grigoriev I.V."/>
            <person name="Nagy L.G."/>
            <person name="Hibbett D."/>
            <person name="Henrissat B."/>
            <person name="Matheny P.B."/>
            <person name="Labbe J."/>
            <person name="Martin F.M."/>
        </authorList>
    </citation>
    <scope>NUCLEOTIDE SEQUENCE</scope>
    <source>
        <strain evidence="1">FP105234-sp</strain>
    </source>
</reference>
<evidence type="ECO:0000313" key="1">
    <source>
        <dbReference type="EMBL" id="KAI0044550.1"/>
    </source>
</evidence>
<dbReference type="EMBL" id="MU275979">
    <property type="protein sequence ID" value="KAI0044550.1"/>
    <property type="molecule type" value="Genomic_DNA"/>
</dbReference>
<protein>
    <submittedName>
        <fullName evidence="1">Uncharacterized protein</fullName>
    </submittedName>
</protein>
<sequence length="65" mass="6785">MAWSLASCPQKALIRDQAEQLGSPGTTVNQGNGIFAGDSGESVLDGAVSERILIEVVNEPRTLAD</sequence>
<name>A0ACB8RLS5_9AGAM</name>
<reference evidence="1" key="1">
    <citation type="submission" date="2021-02" db="EMBL/GenBank/DDBJ databases">
        <authorList>
            <consortium name="DOE Joint Genome Institute"/>
            <person name="Ahrendt S."/>
            <person name="Looney B.P."/>
            <person name="Miyauchi S."/>
            <person name="Morin E."/>
            <person name="Drula E."/>
            <person name="Courty P.E."/>
            <person name="Chicoki N."/>
            <person name="Fauchery L."/>
            <person name="Kohler A."/>
            <person name="Kuo A."/>
            <person name="Labutti K."/>
            <person name="Pangilinan J."/>
            <person name="Lipzen A."/>
            <person name="Riley R."/>
            <person name="Andreopoulos W."/>
            <person name="He G."/>
            <person name="Johnson J."/>
            <person name="Barry K.W."/>
            <person name="Grigoriev I.V."/>
            <person name="Nagy L."/>
            <person name="Hibbett D."/>
            <person name="Henrissat B."/>
            <person name="Matheny P.B."/>
            <person name="Labbe J."/>
            <person name="Martin F."/>
        </authorList>
    </citation>
    <scope>NUCLEOTIDE SEQUENCE</scope>
    <source>
        <strain evidence="1">FP105234-sp</strain>
    </source>
</reference>
<accession>A0ACB8RLS5</accession>
<comment type="caution">
    <text evidence="1">The sequence shown here is derived from an EMBL/GenBank/DDBJ whole genome shotgun (WGS) entry which is preliminary data.</text>
</comment>
<proteinExistence type="predicted"/>
<gene>
    <name evidence="1" type="ORF">FA95DRAFT_250653</name>
</gene>
<keyword evidence="2" id="KW-1185">Reference proteome</keyword>
<evidence type="ECO:0000313" key="2">
    <source>
        <dbReference type="Proteomes" id="UP000814033"/>
    </source>
</evidence>
<dbReference type="Proteomes" id="UP000814033">
    <property type="component" value="Unassembled WGS sequence"/>
</dbReference>
<organism evidence="1 2">
    <name type="scientific">Auriscalpium vulgare</name>
    <dbReference type="NCBI Taxonomy" id="40419"/>
    <lineage>
        <taxon>Eukaryota</taxon>
        <taxon>Fungi</taxon>
        <taxon>Dikarya</taxon>
        <taxon>Basidiomycota</taxon>
        <taxon>Agaricomycotina</taxon>
        <taxon>Agaricomycetes</taxon>
        <taxon>Russulales</taxon>
        <taxon>Auriscalpiaceae</taxon>
        <taxon>Auriscalpium</taxon>
    </lineage>
</organism>